<reference evidence="5" key="1">
    <citation type="submission" date="2025-08" db="UniProtKB">
        <authorList>
            <consortium name="Ensembl"/>
        </authorList>
    </citation>
    <scope>IDENTIFICATION</scope>
</reference>
<dbReference type="PROSITE" id="PS51004">
    <property type="entry name" value="SEMA"/>
    <property type="match status" value="1"/>
</dbReference>
<evidence type="ECO:0000313" key="5">
    <source>
        <dbReference type="Ensembl" id="ENSLLEP00000022753.1"/>
    </source>
</evidence>
<keyword evidence="3" id="KW-0732">Signal</keyword>
<evidence type="ECO:0000256" key="3">
    <source>
        <dbReference type="SAM" id="SignalP"/>
    </source>
</evidence>
<evidence type="ECO:0000259" key="4">
    <source>
        <dbReference type="PROSITE" id="PS51004"/>
    </source>
</evidence>
<dbReference type="AlphaFoldDB" id="A0A8C5W6G3"/>
<name>A0A8C5W6G3_9ANUR</name>
<dbReference type="PANTHER" id="PTHR22625">
    <property type="entry name" value="PLEXIN"/>
    <property type="match status" value="1"/>
</dbReference>
<dbReference type="InterPro" id="IPR015943">
    <property type="entry name" value="WD40/YVTN_repeat-like_dom_sf"/>
</dbReference>
<organism evidence="5 6">
    <name type="scientific">Leptobrachium leishanense</name>
    <name type="common">Leishan spiny toad</name>
    <dbReference type="NCBI Taxonomy" id="445787"/>
    <lineage>
        <taxon>Eukaryota</taxon>
        <taxon>Metazoa</taxon>
        <taxon>Chordata</taxon>
        <taxon>Craniata</taxon>
        <taxon>Vertebrata</taxon>
        <taxon>Euteleostomi</taxon>
        <taxon>Amphibia</taxon>
        <taxon>Batrachia</taxon>
        <taxon>Anura</taxon>
        <taxon>Pelobatoidea</taxon>
        <taxon>Megophryidae</taxon>
        <taxon>Leptobrachium</taxon>
    </lineage>
</organism>
<proteinExistence type="predicted"/>
<reference evidence="5" key="2">
    <citation type="submission" date="2025-09" db="UniProtKB">
        <authorList>
            <consortium name="Ensembl"/>
        </authorList>
    </citation>
    <scope>IDENTIFICATION</scope>
</reference>
<comment type="caution">
    <text evidence="2">Lacks conserved residue(s) required for the propagation of feature annotation.</text>
</comment>
<dbReference type="GeneTree" id="ENSGT01050000244850"/>
<dbReference type="InterPro" id="IPR001627">
    <property type="entry name" value="Semap_dom"/>
</dbReference>
<keyword evidence="6" id="KW-1185">Reference proteome</keyword>
<dbReference type="Ensembl" id="ENSLLET00000023625.1">
    <property type="protein sequence ID" value="ENSLLEP00000022753.1"/>
    <property type="gene ID" value="ENSLLEG00000014440.1"/>
</dbReference>
<evidence type="ECO:0000313" key="6">
    <source>
        <dbReference type="Proteomes" id="UP000694569"/>
    </source>
</evidence>
<dbReference type="OrthoDB" id="125363at2759"/>
<dbReference type="SUPFAM" id="SSF101912">
    <property type="entry name" value="Sema domain"/>
    <property type="match status" value="1"/>
</dbReference>
<dbReference type="InterPro" id="IPR036352">
    <property type="entry name" value="Semap_dom_sf"/>
</dbReference>
<dbReference type="InterPro" id="IPR031148">
    <property type="entry name" value="Plexin"/>
</dbReference>
<evidence type="ECO:0000256" key="2">
    <source>
        <dbReference type="PROSITE-ProRule" id="PRU00352"/>
    </source>
</evidence>
<dbReference type="GO" id="GO:0002116">
    <property type="term" value="C:semaphorin receptor complex"/>
    <property type="evidence" value="ECO:0007669"/>
    <property type="project" value="TreeGrafter"/>
</dbReference>
<keyword evidence="1" id="KW-0325">Glycoprotein</keyword>
<evidence type="ECO:0000256" key="1">
    <source>
        <dbReference type="ARBA" id="ARBA00023180"/>
    </source>
</evidence>
<dbReference type="SMART" id="SM00630">
    <property type="entry name" value="Sema"/>
    <property type="match status" value="1"/>
</dbReference>
<dbReference type="GO" id="GO:0017154">
    <property type="term" value="F:semaphorin receptor activity"/>
    <property type="evidence" value="ECO:0007669"/>
    <property type="project" value="InterPro"/>
</dbReference>
<dbReference type="GO" id="GO:0030334">
    <property type="term" value="P:regulation of cell migration"/>
    <property type="evidence" value="ECO:0007669"/>
    <property type="project" value="TreeGrafter"/>
</dbReference>
<feature type="signal peptide" evidence="3">
    <location>
        <begin position="1"/>
        <end position="22"/>
    </location>
</feature>
<protein>
    <recommendedName>
        <fullName evidence="4">Sema domain-containing protein</fullName>
    </recommendedName>
</protein>
<accession>A0A8C5W6G3</accession>
<feature type="domain" description="Sema" evidence="4">
    <location>
        <begin position="11"/>
        <end position="401"/>
    </location>
</feature>
<dbReference type="Proteomes" id="UP000694569">
    <property type="component" value="Unplaced"/>
</dbReference>
<feature type="chain" id="PRO_5034145449" description="Sema domain-containing protein" evidence="3">
    <location>
        <begin position="23"/>
        <end position="401"/>
    </location>
</feature>
<dbReference type="Pfam" id="PF01403">
    <property type="entry name" value="Sema"/>
    <property type="match status" value="1"/>
</dbReference>
<dbReference type="Gene3D" id="2.130.10.10">
    <property type="entry name" value="YVTN repeat-like/Quinoprotein amine dehydrogenase"/>
    <property type="match status" value="1"/>
</dbReference>
<dbReference type="GO" id="GO:0005886">
    <property type="term" value="C:plasma membrane"/>
    <property type="evidence" value="ECO:0007669"/>
    <property type="project" value="TreeGrafter"/>
</dbReference>
<sequence length="401" mass="45387">MGLVKALFPSLVLLLCCPLGDMVYFPLASFTVPDTSLTHLAVHKDTGDVYVGAVNRVYRLSENLTELRSHLTGPIEDNARCYPPPSVRACSHKLSLSDNVNRLLLIDYTGQRLVACGSVWQGICQFLRLDDLFKLGEPHHRKEHYLSGAREPDSMAGVIVEQDREQSKLFIGTSIDGKSEYFPTLSSRKLVRDVENAEMFRLVYQDEFVSSQIKVPSDTLSLHPSFDIYYVYGFVSGGFVYFLTLQLDTQQTLLDATGEKFFTSKIVRMCSGDPEFYSYVEFPIGCTKEGVEYRLIQSAYLSRPGRKLAEELGIPEEEEVLYTVFSQGQKNRSNPPQESVLCLFTLSQINQRIKERIQSCYRGEGRLSLPWLLNKELHCINTVRNAHLCEPVNLSAFLCLC</sequence>
<dbReference type="PANTHER" id="PTHR22625:SF32">
    <property type="entry name" value="PLEXIN-A3"/>
    <property type="match status" value="1"/>
</dbReference>